<feature type="transmembrane region" description="Helical" evidence="1">
    <location>
        <begin position="33"/>
        <end position="53"/>
    </location>
</feature>
<dbReference type="AlphaFoldDB" id="A0A859FD40"/>
<proteinExistence type="predicted"/>
<keyword evidence="3" id="KW-1185">Reference proteome</keyword>
<dbReference type="KEGG" id="psua:FLK61_25535"/>
<dbReference type="Proteomes" id="UP000318138">
    <property type="component" value="Chromosome"/>
</dbReference>
<dbReference type="RefSeq" id="WP_176008179.1">
    <property type="nucleotide sequence ID" value="NZ_CP041372.2"/>
</dbReference>
<organism evidence="2 3">
    <name type="scientific">Paenalkalicoccus suaedae</name>
    <dbReference type="NCBI Taxonomy" id="2592382"/>
    <lineage>
        <taxon>Bacteria</taxon>
        <taxon>Bacillati</taxon>
        <taxon>Bacillota</taxon>
        <taxon>Bacilli</taxon>
        <taxon>Bacillales</taxon>
        <taxon>Bacillaceae</taxon>
        <taxon>Paenalkalicoccus</taxon>
    </lineage>
</organism>
<reference evidence="3" key="1">
    <citation type="submission" date="2019-07" db="EMBL/GenBank/DDBJ databases">
        <title>Bacillus alkalisoli sp. nov. isolated from saline soil.</title>
        <authorList>
            <person name="Sun J.-Q."/>
            <person name="Xu L."/>
        </authorList>
    </citation>
    <scope>NUCLEOTIDE SEQUENCE [LARGE SCALE GENOMIC DNA]</scope>
    <source>
        <strain evidence="3">M4U3P1</strain>
    </source>
</reference>
<evidence type="ECO:0000313" key="2">
    <source>
        <dbReference type="EMBL" id="QKS70136.1"/>
    </source>
</evidence>
<accession>A0A859FD40</accession>
<protein>
    <submittedName>
        <fullName evidence="2">Uncharacterized protein</fullName>
    </submittedName>
</protein>
<keyword evidence="1" id="KW-0812">Transmembrane</keyword>
<evidence type="ECO:0000256" key="1">
    <source>
        <dbReference type="SAM" id="Phobius"/>
    </source>
</evidence>
<feature type="transmembrane region" description="Helical" evidence="1">
    <location>
        <begin position="6"/>
        <end position="26"/>
    </location>
</feature>
<sequence length="77" mass="8738">MIHWYFNDFLAGMLLMAVAGALFDIARQRQYLFLSWPLAITVLLSASVFWEYVAPLYVEGSVSDPWDIVAYTLGGVF</sequence>
<keyword evidence="1" id="KW-1133">Transmembrane helix</keyword>
<evidence type="ECO:0000313" key="3">
    <source>
        <dbReference type="Proteomes" id="UP000318138"/>
    </source>
</evidence>
<keyword evidence="1" id="KW-0472">Membrane</keyword>
<dbReference type="EMBL" id="CP041372">
    <property type="protein sequence ID" value="QKS70136.1"/>
    <property type="molecule type" value="Genomic_DNA"/>
</dbReference>
<gene>
    <name evidence="2" type="ORF">FLK61_25535</name>
</gene>
<name>A0A859FD40_9BACI</name>